<proteinExistence type="predicted"/>
<keyword evidence="2" id="KW-1185">Reference proteome</keyword>
<evidence type="ECO:0000313" key="1">
    <source>
        <dbReference type="EMBL" id="CAI2380168.1"/>
    </source>
</evidence>
<organism evidence="1 2">
    <name type="scientific">Euplotes crassus</name>
    <dbReference type="NCBI Taxonomy" id="5936"/>
    <lineage>
        <taxon>Eukaryota</taxon>
        <taxon>Sar</taxon>
        <taxon>Alveolata</taxon>
        <taxon>Ciliophora</taxon>
        <taxon>Intramacronucleata</taxon>
        <taxon>Spirotrichea</taxon>
        <taxon>Hypotrichia</taxon>
        <taxon>Euplotida</taxon>
        <taxon>Euplotidae</taxon>
        <taxon>Moneuplotes</taxon>
    </lineage>
</organism>
<sequence length="86" mass="9603">MKLNIQSRLIFKNGGEESGKGCRCRTAFLENIEEERSWSSKFVPVEMELILSPSSILAICFISFPPCSYSDSRNVTGLPISNLDTI</sequence>
<name>A0AAD2D5F9_EUPCR</name>
<protein>
    <submittedName>
        <fullName evidence="1">Uncharacterized protein</fullName>
    </submittedName>
</protein>
<evidence type="ECO:0000313" key="2">
    <source>
        <dbReference type="Proteomes" id="UP001295684"/>
    </source>
</evidence>
<dbReference type="EMBL" id="CAMPGE010022095">
    <property type="protein sequence ID" value="CAI2380168.1"/>
    <property type="molecule type" value="Genomic_DNA"/>
</dbReference>
<dbReference type="AlphaFoldDB" id="A0AAD2D5F9"/>
<comment type="caution">
    <text evidence="1">The sequence shown here is derived from an EMBL/GenBank/DDBJ whole genome shotgun (WGS) entry which is preliminary data.</text>
</comment>
<reference evidence="1" key="1">
    <citation type="submission" date="2023-07" db="EMBL/GenBank/DDBJ databases">
        <authorList>
            <consortium name="AG Swart"/>
            <person name="Singh M."/>
            <person name="Singh A."/>
            <person name="Seah K."/>
            <person name="Emmerich C."/>
        </authorList>
    </citation>
    <scope>NUCLEOTIDE SEQUENCE</scope>
    <source>
        <strain evidence="1">DP1</strain>
    </source>
</reference>
<dbReference type="Proteomes" id="UP001295684">
    <property type="component" value="Unassembled WGS sequence"/>
</dbReference>
<accession>A0AAD2D5F9</accession>
<gene>
    <name evidence="1" type="ORF">ECRASSUSDP1_LOCUS21597</name>
</gene>